<protein>
    <recommendedName>
        <fullName evidence="5">GRIP domain-containing protein</fullName>
    </recommendedName>
</protein>
<accession>A0A9W9HYH4</accession>
<evidence type="ECO:0000256" key="1">
    <source>
        <dbReference type="ARBA" id="ARBA00004555"/>
    </source>
</evidence>
<keyword evidence="2" id="KW-0333">Golgi apparatus</keyword>
<evidence type="ECO:0000256" key="3">
    <source>
        <dbReference type="ARBA" id="ARBA00023054"/>
    </source>
</evidence>
<keyword evidence="7" id="KW-1185">Reference proteome</keyword>
<dbReference type="InterPro" id="IPR000237">
    <property type="entry name" value="GRIP_dom"/>
</dbReference>
<evidence type="ECO:0000256" key="2">
    <source>
        <dbReference type="ARBA" id="ARBA00023034"/>
    </source>
</evidence>
<feature type="compositionally biased region" description="Low complexity" evidence="4">
    <location>
        <begin position="61"/>
        <end position="72"/>
    </location>
</feature>
<dbReference type="InterPro" id="IPR019459">
    <property type="entry name" value="GRAB"/>
</dbReference>
<dbReference type="EMBL" id="JAPQKN010000004">
    <property type="protein sequence ID" value="KAJ5160629.1"/>
    <property type="molecule type" value="Genomic_DNA"/>
</dbReference>
<feature type="region of interest" description="Disordered" evidence="4">
    <location>
        <begin position="1"/>
        <end position="158"/>
    </location>
</feature>
<evidence type="ECO:0000313" key="7">
    <source>
        <dbReference type="Proteomes" id="UP001149163"/>
    </source>
</evidence>
<dbReference type="PANTHER" id="PTHR18921">
    <property type="entry name" value="MYOSIN HEAVY CHAIN - RELATED"/>
    <property type="match status" value="1"/>
</dbReference>
<feature type="compositionally biased region" description="Basic residues" evidence="4">
    <location>
        <begin position="14"/>
        <end position="23"/>
    </location>
</feature>
<dbReference type="Gene3D" id="1.10.287.1490">
    <property type="match status" value="1"/>
</dbReference>
<name>A0A9W9HYH4_9EURO</name>
<dbReference type="GO" id="GO:0005794">
    <property type="term" value="C:Golgi apparatus"/>
    <property type="evidence" value="ECO:0007669"/>
    <property type="project" value="UniProtKB-SubCell"/>
</dbReference>
<dbReference type="Proteomes" id="UP001149163">
    <property type="component" value="Unassembled WGS sequence"/>
</dbReference>
<reference evidence="6" key="1">
    <citation type="submission" date="2022-11" db="EMBL/GenBank/DDBJ databases">
        <authorList>
            <person name="Petersen C."/>
        </authorList>
    </citation>
    <scope>NUCLEOTIDE SEQUENCE</scope>
    <source>
        <strain evidence="6">IBT 26290</strain>
    </source>
</reference>
<organism evidence="6 7">
    <name type="scientific">Penicillium canariense</name>
    <dbReference type="NCBI Taxonomy" id="189055"/>
    <lineage>
        <taxon>Eukaryota</taxon>
        <taxon>Fungi</taxon>
        <taxon>Dikarya</taxon>
        <taxon>Ascomycota</taxon>
        <taxon>Pezizomycotina</taxon>
        <taxon>Eurotiomycetes</taxon>
        <taxon>Eurotiomycetidae</taxon>
        <taxon>Eurotiales</taxon>
        <taxon>Aspergillaceae</taxon>
        <taxon>Penicillium</taxon>
    </lineage>
</organism>
<feature type="compositionally biased region" description="Basic and acidic residues" evidence="4">
    <location>
        <begin position="24"/>
        <end position="33"/>
    </location>
</feature>
<keyword evidence="3" id="KW-0175">Coiled coil</keyword>
<reference evidence="6" key="2">
    <citation type="journal article" date="2023" name="IMA Fungus">
        <title>Comparative genomic study of the Penicillium genus elucidates a diverse pangenome and 15 lateral gene transfer events.</title>
        <authorList>
            <person name="Petersen C."/>
            <person name="Sorensen T."/>
            <person name="Nielsen M.R."/>
            <person name="Sondergaard T.E."/>
            <person name="Sorensen J.L."/>
            <person name="Fitzpatrick D.A."/>
            <person name="Frisvad J.C."/>
            <person name="Nielsen K.L."/>
        </authorList>
    </citation>
    <scope>NUCLEOTIDE SEQUENCE</scope>
    <source>
        <strain evidence="6">IBT 26290</strain>
    </source>
</reference>
<evidence type="ECO:0000256" key="4">
    <source>
        <dbReference type="SAM" id="MobiDB-lite"/>
    </source>
</evidence>
<dbReference type="GeneID" id="81428933"/>
<gene>
    <name evidence="6" type="ORF">N7482_007633</name>
</gene>
<feature type="domain" description="GRIP" evidence="5">
    <location>
        <begin position="414"/>
        <end position="465"/>
    </location>
</feature>
<dbReference type="GO" id="GO:0031267">
    <property type="term" value="F:small GTPase binding"/>
    <property type="evidence" value="ECO:0007669"/>
    <property type="project" value="TreeGrafter"/>
</dbReference>
<feature type="compositionally biased region" description="Basic and acidic residues" evidence="4">
    <location>
        <begin position="89"/>
        <end position="156"/>
    </location>
</feature>
<comment type="subcellular location">
    <subcellularLocation>
        <location evidence="1">Golgi apparatus</location>
    </subcellularLocation>
</comment>
<dbReference type="AlphaFoldDB" id="A0A9W9HYH4"/>
<sequence length="537" mass="60342">MPGDNTPSAAQGAKSKKSKKKSAKAKDNARQADTEPSEAPENHDDAPQDDAEDPSDPVQTPDADGAQPDPADNSVSEQPADGPEPSGDGVRETDDRAADDAEPKDRFDALVRDRDSLRAEVTDMRKSLEEIQSKHRADMEALQQKLDDSESKKEQAETQFQKLMERVNAIKSQLGERLKEDEEELAQARSQIEELEDENTNLKSQLESKSTELAELSEESAQRSKEVSTLRDRTNLSQQNWTQEKEELMEQNAYLQSEFEQAKDAMHNWEVLAMEERSVRENLAEKVTDLEEQLANLRDAYEKASGERDSQISTVDGLQRALQEIQSARKQELRELVESSDAQLEDLRKSLREAQQQAADADKNLHTAQEELERVRPFEKEVKEKNLLIGKLRHEAVTLNDHLTKALRFLKKGKPEDNVDRHIVTNHLLHFLALDRSDPKKFQILQLIAALLGWDDEQREQAGLARPGTSSFTGKLRVPGTPLRTPSTPNLATDFMDNGASSKETLAELWSNFLEQEAEVGSMNTMRRGSHPGPAKS</sequence>
<dbReference type="GO" id="GO:0006888">
    <property type="term" value="P:endoplasmic reticulum to Golgi vesicle-mediated transport"/>
    <property type="evidence" value="ECO:0007669"/>
    <property type="project" value="TreeGrafter"/>
</dbReference>
<dbReference type="OrthoDB" id="425925at2759"/>
<feature type="region of interest" description="Disordered" evidence="4">
    <location>
        <begin position="178"/>
        <end position="238"/>
    </location>
</feature>
<dbReference type="PANTHER" id="PTHR18921:SF2">
    <property type="entry name" value="THYROID RECEPTOR-INTERACTING PROTEIN 11"/>
    <property type="match status" value="1"/>
</dbReference>
<dbReference type="RefSeq" id="XP_056542186.1">
    <property type="nucleotide sequence ID" value="XM_056689757.1"/>
</dbReference>
<dbReference type="PROSITE" id="PS50913">
    <property type="entry name" value="GRIP"/>
    <property type="match status" value="1"/>
</dbReference>
<proteinExistence type="predicted"/>
<dbReference type="GO" id="GO:0007030">
    <property type="term" value="P:Golgi organization"/>
    <property type="evidence" value="ECO:0007669"/>
    <property type="project" value="TreeGrafter"/>
</dbReference>
<evidence type="ECO:0000313" key="6">
    <source>
        <dbReference type="EMBL" id="KAJ5160629.1"/>
    </source>
</evidence>
<feature type="compositionally biased region" description="Basic and acidic residues" evidence="4">
    <location>
        <begin position="220"/>
        <end position="234"/>
    </location>
</feature>
<dbReference type="Pfam" id="PF10375">
    <property type="entry name" value="GRAB"/>
    <property type="match status" value="1"/>
</dbReference>
<comment type="caution">
    <text evidence="6">The sequence shown here is derived from an EMBL/GenBank/DDBJ whole genome shotgun (WGS) entry which is preliminary data.</text>
</comment>
<evidence type="ECO:0000259" key="5">
    <source>
        <dbReference type="PROSITE" id="PS50913"/>
    </source>
</evidence>